<dbReference type="InterPro" id="IPR057106">
    <property type="entry name" value="NXPE4_C"/>
</dbReference>
<dbReference type="Pfam" id="PF24536">
    <property type="entry name" value="NXPE4_C"/>
    <property type="match status" value="1"/>
</dbReference>
<proteinExistence type="predicted"/>
<keyword evidence="2" id="KW-1185">Reference proteome</keyword>
<accession>A0A9J7MIT8</accession>
<gene>
    <name evidence="3" type="primary">LOC118411029</name>
</gene>
<evidence type="ECO:0000313" key="3">
    <source>
        <dbReference type="RefSeq" id="XP_035668930.1"/>
    </source>
</evidence>
<dbReference type="PANTHER" id="PTHR16165">
    <property type="entry name" value="NXPE FAMILY MEMBER"/>
    <property type="match status" value="1"/>
</dbReference>
<dbReference type="OMA" id="HINIHHY"/>
<dbReference type="PANTHER" id="PTHR16165:SF5">
    <property type="entry name" value="NXPE FAMILY MEMBER 3"/>
    <property type="match status" value="1"/>
</dbReference>
<dbReference type="AlphaFoldDB" id="A0A9J7MIT8"/>
<dbReference type="OrthoDB" id="5950832at2759"/>
<dbReference type="Proteomes" id="UP000001554">
    <property type="component" value="Chromosome 1"/>
</dbReference>
<dbReference type="RefSeq" id="XP_035668930.1">
    <property type="nucleotide sequence ID" value="XM_035813037.1"/>
</dbReference>
<protein>
    <submittedName>
        <fullName evidence="3">NXPE family member 3-like</fullName>
    </submittedName>
</protein>
<sequence length="278" mass="32227">MFCSSLVNQEVLNNIKVIVTANRNKNRVTDRSLPHCGPSLPETKSEGYWYGGQWHSTRCCSRTPQLPDVYKCFENKTIFLQGDSTVRQWYLFLSDLVNGTSIKLPSRTSEGPEMAVNFVKNITVRFRFHHLPINRPYLFKAGRLHCVADEIDMIAGGRDTVIVLGLWAHFAAESIDTFRSRLYGIRHAIIRLHRRSPETKVIWRTSNTREHINIHHYLENSDWFSYQLLQETKAILGDLKVAIVDVWEMSVCQWHKHLCHPPEDVIKNHIDLLLSFAC</sequence>
<evidence type="ECO:0000313" key="2">
    <source>
        <dbReference type="Proteomes" id="UP000001554"/>
    </source>
</evidence>
<name>A0A9J7MIT8_BRAFL</name>
<feature type="domain" description="NXPE C-terminal" evidence="1">
    <location>
        <begin position="54"/>
        <end position="278"/>
    </location>
</feature>
<reference evidence="2" key="1">
    <citation type="journal article" date="2020" name="Nat. Ecol. Evol.">
        <title>Deeply conserved synteny resolves early events in vertebrate evolution.</title>
        <authorList>
            <person name="Simakov O."/>
            <person name="Marletaz F."/>
            <person name="Yue J.X."/>
            <person name="O'Connell B."/>
            <person name="Jenkins J."/>
            <person name="Brandt A."/>
            <person name="Calef R."/>
            <person name="Tung C.H."/>
            <person name="Huang T.K."/>
            <person name="Schmutz J."/>
            <person name="Satoh N."/>
            <person name="Yu J.K."/>
            <person name="Putnam N.H."/>
            <person name="Green R.E."/>
            <person name="Rokhsar D.S."/>
        </authorList>
    </citation>
    <scope>NUCLEOTIDE SEQUENCE [LARGE SCALE GENOMIC DNA]</scope>
    <source>
        <strain evidence="2">S238N-H82</strain>
    </source>
</reference>
<organism evidence="2 3">
    <name type="scientific">Branchiostoma floridae</name>
    <name type="common">Florida lancelet</name>
    <name type="synonym">Amphioxus</name>
    <dbReference type="NCBI Taxonomy" id="7739"/>
    <lineage>
        <taxon>Eukaryota</taxon>
        <taxon>Metazoa</taxon>
        <taxon>Chordata</taxon>
        <taxon>Cephalochordata</taxon>
        <taxon>Leptocardii</taxon>
        <taxon>Amphioxiformes</taxon>
        <taxon>Branchiostomatidae</taxon>
        <taxon>Branchiostoma</taxon>
    </lineage>
</organism>
<evidence type="ECO:0000259" key="1">
    <source>
        <dbReference type="Pfam" id="PF24536"/>
    </source>
</evidence>
<dbReference type="KEGG" id="bfo:118411029"/>
<reference evidence="3" key="2">
    <citation type="submission" date="2025-08" db="UniProtKB">
        <authorList>
            <consortium name="RefSeq"/>
        </authorList>
    </citation>
    <scope>IDENTIFICATION</scope>
    <source>
        <strain evidence="3">S238N-H82</strain>
        <tissue evidence="3">Testes</tissue>
    </source>
</reference>
<dbReference type="GeneID" id="118411029"/>